<reference evidence="2 3" key="1">
    <citation type="journal article" date="2007" name="Appl. Environ. Microbiol.">
        <title>Genome sequence of the cellulolytic gliding bacterium Cytophaga hutchinsonii.</title>
        <authorList>
            <person name="Xie G."/>
            <person name="Bruce D.C."/>
            <person name="Challacombe J.F."/>
            <person name="Chertkov O."/>
            <person name="Detter J.C."/>
            <person name="Gilna P."/>
            <person name="Han C.S."/>
            <person name="Lucas S."/>
            <person name="Misra M."/>
            <person name="Myers G.L."/>
            <person name="Richardson P."/>
            <person name="Tapia R."/>
            <person name="Thayer N."/>
            <person name="Thompson L.S."/>
            <person name="Brettin T.S."/>
            <person name="Henrissat B."/>
            <person name="Wilson D.B."/>
            <person name="McBride M.J."/>
        </authorList>
    </citation>
    <scope>NUCLEOTIDE SEQUENCE [LARGE SCALE GENOMIC DNA]</scope>
    <source>
        <strain evidence="3">ATCC 33406 / DSM 1761 / CIP 103989 / NBRC 15051 / NCIMB 9469 / D465</strain>
    </source>
</reference>
<dbReference type="EMBL" id="CP000383">
    <property type="protein sequence ID" value="ABG57567.1"/>
    <property type="molecule type" value="Genomic_DNA"/>
</dbReference>
<dbReference type="SUPFAM" id="SSF53335">
    <property type="entry name" value="S-adenosyl-L-methionine-dependent methyltransferases"/>
    <property type="match status" value="1"/>
</dbReference>
<evidence type="ECO:0000259" key="1">
    <source>
        <dbReference type="Pfam" id="PF13847"/>
    </source>
</evidence>
<dbReference type="InterPro" id="IPR025714">
    <property type="entry name" value="Methyltranfer_dom"/>
</dbReference>
<dbReference type="KEGG" id="chu:CHU_0276"/>
<dbReference type="InterPro" id="IPR029063">
    <property type="entry name" value="SAM-dependent_MTases_sf"/>
</dbReference>
<feature type="domain" description="Methyltransferase" evidence="1">
    <location>
        <begin position="97"/>
        <end position="173"/>
    </location>
</feature>
<dbReference type="Proteomes" id="UP000001822">
    <property type="component" value="Chromosome"/>
</dbReference>
<proteinExistence type="predicted"/>
<dbReference type="CDD" id="cd02440">
    <property type="entry name" value="AdoMet_MTases"/>
    <property type="match status" value="1"/>
</dbReference>
<accession>A0A6N4SMR4</accession>
<dbReference type="Pfam" id="PF13847">
    <property type="entry name" value="Methyltransf_31"/>
    <property type="match status" value="1"/>
</dbReference>
<dbReference type="AlphaFoldDB" id="A0A6N4SMR4"/>
<keyword evidence="3" id="KW-1185">Reference proteome</keyword>
<protein>
    <recommendedName>
        <fullName evidence="1">Methyltransferase domain-containing protein</fullName>
    </recommendedName>
</protein>
<name>A0A6N4SMR4_CYTH3</name>
<sequence length="270" mass="31099">MAVHTDPFKKYLYKIGNRTSGSDKHIRKFKTFLTISAYSNILVISMIIDQLRIQKNIPDEEFDAIYPFEIRELSERHWTSVFVAKTAADFLCNQRPVKVLDIGSGAGKFCFVGAALHPSSQFHGIDIRENFIQLSNNLKEQYAVANVSFFQQDALEMDLTGYGGIYFFNSFQEKIDPTSVIDHNSKVSVEQYIQYTNHIFNELNKVPAGTKLVTYYSEDFCVPGSFRLLATHFNGELKFYLKEMEPDESDEQLNQQDISEHIDRHTFLSE</sequence>
<dbReference type="Gene3D" id="3.40.50.150">
    <property type="entry name" value="Vaccinia Virus protein VP39"/>
    <property type="match status" value="1"/>
</dbReference>
<organism evidence="2 3">
    <name type="scientific">Cytophaga hutchinsonii (strain ATCC 33406 / DSM 1761 / CIP 103989 / NBRC 15051 / NCIMB 9469 / D465)</name>
    <dbReference type="NCBI Taxonomy" id="269798"/>
    <lineage>
        <taxon>Bacteria</taxon>
        <taxon>Pseudomonadati</taxon>
        <taxon>Bacteroidota</taxon>
        <taxon>Cytophagia</taxon>
        <taxon>Cytophagales</taxon>
        <taxon>Cytophagaceae</taxon>
        <taxon>Cytophaga</taxon>
    </lineage>
</organism>
<evidence type="ECO:0000313" key="3">
    <source>
        <dbReference type="Proteomes" id="UP000001822"/>
    </source>
</evidence>
<gene>
    <name evidence="2" type="ordered locus">CHU_0276</name>
</gene>
<evidence type="ECO:0000313" key="2">
    <source>
        <dbReference type="EMBL" id="ABG57567.1"/>
    </source>
</evidence>